<feature type="domain" description="FYVE-type" evidence="6">
    <location>
        <begin position="153"/>
        <end position="209"/>
    </location>
</feature>
<proteinExistence type="predicted"/>
<dbReference type="RefSeq" id="XP_002174552.1">
    <property type="nucleotide sequence ID" value="XM_002174516.2"/>
</dbReference>
<dbReference type="InterPro" id="IPR011011">
    <property type="entry name" value="Znf_FYVE_PHD"/>
</dbReference>
<sequence>MALMDPQSTNPSLFLRSANDFSNLMNSPNLRRLPITNASAIHNQRARPSYDLVEAPTRQATNLAREGEPNKPSAQSPLKRFDSLPLSARPVYTVRSSTMAMNATRMHSDSVSSSSSTMSVSPPNSSKHSSKDSISRSHWKPDSEANVCAFSNCQVQFGLFDRRHHCRRCGDVFCSNHCGKNIYLTTNVKFALVGGQSARACNNCYSDYLKWKQTMDVSPVSQPYGVSQTGFGNQDPAIYPTQQGFSPSVVIPKRANPATNYEMPSESLILGTVPEDWIWSTF</sequence>
<protein>
    <submittedName>
        <fullName evidence="7">Zf-FYVE type zinc finger protein</fullName>
    </submittedName>
</protein>
<dbReference type="STRING" id="402676.B6K452"/>
<feature type="compositionally biased region" description="Basic and acidic residues" evidence="5">
    <location>
        <begin position="129"/>
        <end position="138"/>
    </location>
</feature>
<gene>
    <name evidence="8" type="primary">pib2</name>
    <name evidence="7" type="ORF">SJAG_03405</name>
</gene>
<dbReference type="OMA" id="VCAFPSC"/>
<dbReference type="HOGENOM" id="CLU_987501_0_0_1"/>
<dbReference type="GeneID" id="7050129"/>
<name>B6K452_SCHJY</name>
<dbReference type="SMART" id="SM00064">
    <property type="entry name" value="FYVE"/>
    <property type="match status" value="1"/>
</dbReference>
<feature type="compositionally biased region" description="Low complexity" evidence="5">
    <location>
        <begin position="109"/>
        <end position="127"/>
    </location>
</feature>
<dbReference type="GO" id="GO:0008270">
    <property type="term" value="F:zinc ion binding"/>
    <property type="evidence" value="ECO:0007669"/>
    <property type="project" value="UniProtKB-KW"/>
</dbReference>
<dbReference type="Pfam" id="PF01363">
    <property type="entry name" value="FYVE"/>
    <property type="match status" value="1"/>
</dbReference>
<feature type="region of interest" description="Disordered" evidence="5">
    <location>
        <begin position="97"/>
        <end position="138"/>
    </location>
</feature>
<dbReference type="GO" id="GO:1904263">
    <property type="term" value="P:positive regulation of TORC1 signaling"/>
    <property type="evidence" value="ECO:0007669"/>
    <property type="project" value="EnsemblFungi"/>
</dbReference>
<evidence type="ECO:0000313" key="9">
    <source>
        <dbReference type="Proteomes" id="UP000001744"/>
    </source>
</evidence>
<dbReference type="Proteomes" id="UP000001744">
    <property type="component" value="Unassembled WGS sequence"/>
</dbReference>
<dbReference type="OrthoDB" id="10018316at2759"/>
<accession>B6K452</accession>
<dbReference type="InterPro" id="IPR017455">
    <property type="entry name" value="Znf_FYVE-rel"/>
</dbReference>
<dbReference type="PROSITE" id="PS50178">
    <property type="entry name" value="ZF_FYVE"/>
    <property type="match status" value="1"/>
</dbReference>
<dbReference type="GO" id="GO:0005774">
    <property type="term" value="C:vacuolar membrane"/>
    <property type="evidence" value="ECO:0007669"/>
    <property type="project" value="EnsemblFungi"/>
</dbReference>
<feature type="region of interest" description="Disordered" evidence="5">
    <location>
        <begin position="61"/>
        <end position="80"/>
    </location>
</feature>
<dbReference type="EMBL" id="KE651167">
    <property type="protein sequence ID" value="EEB08259.1"/>
    <property type="molecule type" value="Genomic_DNA"/>
</dbReference>
<evidence type="ECO:0000256" key="1">
    <source>
        <dbReference type="ARBA" id="ARBA00022723"/>
    </source>
</evidence>
<evidence type="ECO:0000313" key="8">
    <source>
        <dbReference type="JaponicusDB" id="SJAG_03405"/>
    </source>
</evidence>
<dbReference type="PANTHER" id="PTHR39490">
    <property type="entry name" value="ARRESTIN DOMAIN-CONTAINING PROTEIN D"/>
    <property type="match status" value="1"/>
</dbReference>
<evidence type="ECO:0000259" key="6">
    <source>
        <dbReference type="PROSITE" id="PS50178"/>
    </source>
</evidence>
<dbReference type="Gene3D" id="3.30.40.10">
    <property type="entry name" value="Zinc/RING finger domain, C3HC4 (zinc finger)"/>
    <property type="match status" value="1"/>
</dbReference>
<dbReference type="InterPro" id="IPR052113">
    <property type="entry name" value="FYVE-type_Zinc_Finger"/>
</dbReference>
<dbReference type="PANTHER" id="PTHR39490:SF13">
    <property type="entry name" value="FYVE-TYPE DOMAIN-CONTAINING PROTEIN"/>
    <property type="match status" value="1"/>
</dbReference>
<dbReference type="VEuPathDB" id="FungiDB:SJAG_03405"/>
<evidence type="ECO:0000256" key="2">
    <source>
        <dbReference type="ARBA" id="ARBA00022771"/>
    </source>
</evidence>
<dbReference type="CDD" id="cd15760">
    <property type="entry name" value="FYVE_scVPS27p_like"/>
    <property type="match status" value="1"/>
</dbReference>
<dbReference type="InterPro" id="IPR000306">
    <property type="entry name" value="Znf_FYVE"/>
</dbReference>
<keyword evidence="9" id="KW-1185">Reference proteome</keyword>
<keyword evidence="3" id="KW-0862">Zinc</keyword>
<dbReference type="eggNOG" id="KOG1729">
    <property type="taxonomic scope" value="Eukaryota"/>
</dbReference>
<dbReference type="AlphaFoldDB" id="B6K452"/>
<evidence type="ECO:0000256" key="4">
    <source>
        <dbReference type="PROSITE-ProRule" id="PRU00091"/>
    </source>
</evidence>
<evidence type="ECO:0000256" key="5">
    <source>
        <dbReference type="SAM" id="MobiDB-lite"/>
    </source>
</evidence>
<evidence type="ECO:0000313" key="7">
    <source>
        <dbReference type="EMBL" id="EEB08259.1"/>
    </source>
</evidence>
<dbReference type="InterPro" id="IPR013083">
    <property type="entry name" value="Znf_RING/FYVE/PHD"/>
</dbReference>
<keyword evidence="2 4" id="KW-0863">Zinc-finger</keyword>
<keyword evidence="1" id="KW-0479">Metal-binding</keyword>
<evidence type="ECO:0000256" key="3">
    <source>
        <dbReference type="ARBA" id="ARBA00022833"/>
    </source>
</evidence>
<dbReference type="SUPFAM" id="SSF57903">
    <property type="entry name" value="FYVE/PHD zinc finger"/>
    <property type="match status" value="1"/>
</dbReference>
<dbReference type="JaponicusDB" id="SJAG_03405">
    <property type="gene designation" value="pib2"/>
</dbReference>
<reference evidence="7 9" key="1">
    <citation type="journal article" date="2011" name="Science">
        <title>Comparative functional genomics of the fission yeasts.</title>
        <authorList>
            <person name="Rhind N."/>
            <person name="Chen Z."/>
            <person name="Yassour M."/>
            <person name="Thompson D.A."/>
            <person name="Haas B.J."/>
            <person name="Habib N."/>
            <person name="Wapinski I."/>
            <person name="Roy S."/>
            <person name="Lin M.F."/>
            <person name="Heiman D.I."/>
            <person name="Young S.K."/>
            <person name="Furuya K."/>
            <person name="Guo Y."/>
            <person name="Pidoux A."/>
            <person name="Chen H.M."/>
            <person name="Robbertse B."/>
            <person name="Goldberg J.M."/>
            <person name="Aoki K."/>
            <person name="Bayne E.H."/>
            <person name="Berlin A.M."/>
            <person name="Desjardins C.A."/>
            <person name="Dobbs E."/>
            <person name="Dukaj L."/>
            <person name="Fan L."/>
            <person name="FitzGerald M.G."/>
            <person name="French C."/>
            <person name="Gujja S."/>
            <person name="Hansen K."/>
            <person name="Keifenheim D."/>
            <person name="Levin J.Z."/>
            <person name="Mosher R.A."/>
            <person name="Mueller C.A."/>
            <person name="Pfiffner J."/>
            <person name="Priest M."/>
            <person name="Russ C."/>
            <person name="Smialowska A."/>
            <person name="Swoboda P."/>
            <person name="Sykes S.M."/>
            <person name="Vaughn M."/>
            <person name="Vengrova S."/>
            <person name="Yoder R."/>
            <person name="Zeng Q."/>
            <person name="Allshire R."/>
            <person name="Baulcombe D."/>
            <person name="Birren B.W."/>
            <person name="Brown W."/>
            <person name="Ekwall K."/>
            <person name="Kellis M."/>
            <person name="Leatherwood J."/>
            <person name="Levin H."/>
            <person name="Margalit H."/>
            <person name="Martienssen R."/>
            <person name="Nieduszynski C.A."/>
            <person name="Spatafora J.W."/>
            <person name="Friedman N."/>
            <person name="Dalgaard J.Z."/>
            <person name="Baumann P."/>
            <person name="Niki H."/>
            <person name="Regev A."/>
            <person name="Nusbaum C."/>
        </authorList>
    </citation>
    <scope>NUCLEOTIDE SEQUENCE [LARGE SCALE GENOMIC DNA]</scope>
    <source>
        <strain evidence="9">yFS275 / FY16936</strain>
    </source>
</reference>
<organism evidence="7 9">
    <name type="scientific">Schizosaccharomyces japonicus (strain yFS275 / FY16936)</name>
    <name type="common">Fission yeast</name>
    <dbReference type="NCBI Taxonomy" id="402676"/>
    <lineage>
        <taxon>Eukaryota</taxon>
        <taxon>Fungi</taxon>
        <taxon>Dikarya</taxon>
        <taxon>Ascomycota</taxon>
        <taxon>Taphrinomycotina</taxon>
        <taxon>Schizosaccharomycetes</taxon>
        <taxon>Schizosaccharomycetales</taxon>
        <taxon>Schizosaccharomycetaceae</taxon>
        <taxon>Schizosaccharomyces</taxon>
    </lineage>
</organism>